<proteinExistence type="predicted"/>
<evidence type="ECO:0000256" key="1">
    <source>
        <dbReference type="SAM" id="MobiDB-lite"/>
    </source>
</evidence>
<keyword evidence="3" id="KW-1185">Reference proteome</keyword>
<accession>A0ABP9RDC6</accession>
<name>A0ABP9RDC6_9PSEU</name>
<dbReference type="Proteomes" id="UP001428817">
    <property type="component" value="Unassembled WGS sequence"/>
</dbReference>
<protein>
    <submittedName>
        <fullName evidence="2">Uncharacterized protein</fullName>
    </submittedName>
</protein>
<gene>
    <name evidence="2" type="ORF">GCM10023321_81110</name>
</gene>
<evidence type="ECO:0000313" key="3">
    <source>
        <dbReference type="Proteomes" id="UP001428817"/>
    </source>
</evidence>
<feature type="region of interest" description="Disordered" evidence="1">
    <location>
        <begin position="114"/>
        <end position="135"/>
    </location>
</feature>
<reference evidence="3" key="1">
    <citation type="journal article" date="2019" name="Int. J. Syst. Evol. Microbiol.">
        <title>The Global Catalogue of Microorganisms (GCM) 10K type strain sequencing project: providing services to taxonomists for standard genome sequencing and annotation.</title>
        <authorList>
            <consortium name="The Broad Institute Genomics Platform"/>
            <consortium name="The Broad Institute Genome Sequencing Center for Infectious Disease"/>
            <person name="Wu L."/>
            <person name="Ma J."/>
        </authorList>
    </citation>
    <scope>NUCLEOTIDE SEQUENCE [LARGE SCALE GENOMIC DNA]</scope>
    <source>
        <strain evidence="3">JCM 18303</strain>
    </source>
</reference>
<dbReference type="EMBL" id="BAABJP010000064">
    <property type="protein sequence ID" value="GAA5175302.1"/>
    <property type="molecule type" value="Genomic_DNA"/>
</dbReference>
<sequence>MNLACAGRTPGPSTRTWWPGALPNHTLRGVTRIHAARALAISRNRFRTWTTPNATVPPTAPSPTAPMMPQLTQVPSVVPPSVAWSAGVPACPTGLPATTNASTNPATMKIGRTSRAVARRATPTQRCPEGGGPRRMMCHARTPVASAAAVIRVDSTGCAAVQSASRPSMPADPPASGTTELSVWPPVRPGPPEESFGAWVSLRRRTTTPTGLRQSCSRGSAVMIRCRRYLAFWISRTSARSTNLIAVCPRATM</sequence>
<evidence type="ECO:0000313" key="2">
    <source>
        <dbReference type="EMBL" id="GAA5175302.1"/>
    </source>
</evidence>
<comment type="caution">
    <text evidence="2">The sequence shown here is derived from an EMBL/GenBank/DDBJ whole genome shotgun (WGS) entry which is preliminary data.</text>
</comment>
<organism evidence="2 3">
    <name type="scientific">Pseudonocardia eucalypti</name>
    <dbReference type="NCBI Taxonomy" id="648755"/>
    <lineage>
        <taxon>Bacteria</taxon>
        <taxon>Bacillati</taxon>
        <taxon>Actinomycetota</taxon>
        <taxon>Actinomycetes</taxon>
        <taxon>Pseudonocardiales</taxon>
        <taxon>Pseudonocardiaceae</taxon>
        <taxon>Pseudonocardia</taxon>
    </lineage>
</organism>
<feature type="region of interest" description="Disordered" evidence="1">
    <location>
        <begin position="164"/>
        <end position="196"/>
    </location>
</feature>